<reference evidence="9" key="1">
    <citation type="submission" date="2016-10" db="EMBL/GenBank/DDBJ databases">
        <authorList>
            <person name="Varghese N."/>
            <person name="Submissions S."/>
        </authorList>
    </citation>
    <scope>NUCLEOTIDE SEQUENCE [LARGE SCALE GENOMIC DNA]</scope>
    <source>
        <strain evidence="9">DSM 1551</strain>
    </source>
</reference>
<dbReference type="InterPro" id="IPR036724">
    <property type="entry name" value="Cobalamin-bd_sf"/>
</dbReference>
<keyword evidence="4" id="KW-0408">Iron</keyword>
<comment type="cofactor">
    <cofactor evidence="1">
        <name>[4Fe-4S] cluster</name>
        <dbReference type="ChEBI" id="CHEBI:49883"/>
    </cofactor>
</comment>
<dbReference type="SFLD" id="SFLDG01082">
    <property type="entry name" value="B12-binding_domain_containing"/>
    <property type="match status" value="1"/>
</dbReference>
<dbReference type="Gene3D" id="3.80.30.20">
    <property type="entry name" value="tm_1862 like domain"/>
    <property type="match status" value="1"/>
</dbReference>
<dbReference type="PANTHER" id="PTHR43409">
    <property type="entry name" value="ANAEROBIC MAGNESIUM-PROTOPORPHYRIN IX MONOMETHYL ESTER CYCLASE-RELATED"/>
    <property type="match status" value="1"/>
</dbReference>
<dbReference type="InterPro" id="IPR025288">
    <property type="entry name" value="DUF4080"/>
</dbReference>
<dbReference type="InterPro" id="IPR023404">
    <property type="entry name" value="rSAM_horseshoe"/>
</dbReference>
<dbReference type="SUPFAM" id="SSF102114">
    <property type="entry name" value="Radical SAM enzymes"/>
    <property type="match status" value="1"/>
</dbReference>
<evidence type="ECO:0000256" key="5">
    <source>
        <dbReference type="ARBA" id="ARBA00023014"/>
    </source>
</evidence>
<dbReference type="GO" id="GO:0003824">
    <property type="term" value="F:catalytic activity"/>
    <property type="evidence" value="ECO:0007669"/>
    <property type="project" value="InterPro"/>
</dbReference>
<dbReference type="OrthoDB" id="9801424at2"/>
<evidence type="ECO:0000256" key="1">
    <source>
        <dbReference type="ARBA" id="ARBA00001966"/>
    </source>
</evidence>
<gene>
    <name evidence="8" type="ORF">SAMN04489758_10733</name>
</gene>
<dbReference type="Pfam" id="PF13311">
    <property type="entry name" value="DUF4080"/>
    <property type="match status" value="1"/>
</dbReference>
<keyword evidence="9" id="KW-1185">Reference proteome</keyword>
<organism evidence="8 9">
    <name type="scientific">Thomasclavelia cocleata</name>
    <dbReference type="NCBI Taxonomy" id="69824"/>
    <lineage>
        <taxon>Bacteria</taxon>
        <taxon>Bacillati</taxon>
        <taxon>Bacillota</taxon>
        <taxon>Erysipelotrichia</taxon>
        <taxon>Erysipelotrichales</taxon>
        <taxon>Coprobacillaceae</taxon>
        <taxon>Thomasclavelia</taxon>
    </lineage>
</organism>
<dbReference type="Pfam" id="PF04055">
    <property type="entry name" value="Radical_SAM"/>
    <property type="match status" value="1"/>
</dbReference>
<dbReference type="GO" id="GO:0051536">
    <property type="term" value="F:iron-sulfur cluster binding"/>
    <property type="evidence" value="ECO:0007669"/>
    <property type="project" value="UniProtKB-KW"/>
</dbReference>
<dbReference type="GO" id="GO:0046872">
    <property type="term" value="F:metal ion binding"/>
    <property type="evidence" value="ECO:0007669"/>
    <property type="project" value="UniProtKB-KW"/>
</dbReference>
<dbReference type="SMART" id="SM00729">
    <property type="entry name" value="Elp3"/>
    <property type="match status" value="1"/>
</dbReference>
<evidence type="ECO:0000259" key="7">
    <source>
        <dbReference type="PROSITE" id="PS51918"/>
    </source>
</evidence>
<dbReference type="InterPro" id="IPR007197">
    <property type="entry name" value="rSAM"/>
</dbReference>
<proteinExistence type="predicted"/>
<evidence type="ECO:0000313" key="8">
    <source>
        <dbReference type="EMBL" id="SET34656.1"/>
    </source>
</evidence>
<evidence type="ECO:0000256" key="3">
    <source>
        <dbReference type="ARBA" id="ARBA00022723"/>
    </source>
</evidence>
<evidence type="ECO:0000256" key="4">
    <source>
        <dbReference type="ARBA" id="ARBA00023004"/>
    </source>
</evidence>
<feature type="domain" description="B12-binding" evidence="6">
    <location>
        <begin position="1"/>
        <end position="132"/>
    </location>
</feature>
<dbReference type="PROSITE" id="PS51332">
    <property type="entry name" value="B12_BINDING"/>
    <property type="match status" value="1"/>
</dbReference>
<dbReference type="SFLD" id="SFLDS00029">
    <property type="entry name" value="Radical_SAM"/>
    <property type="match status" value="1"/>
</dbReference>
<evidence type="ECO:0000259" key="6">
    <source>
        <dbReference type="PROSITE" id="PS51332"/>
    </source>
</evidence>
<name>A0A1I0DQ32_9FIRM</name>
<dbReference type="Pfam" id="PF02310">
    <property type="entry name" value="B12-binding"/>
    <property type="match status" value="1"/>
</dbReference>
<feature type="domain" description="Radical SAM core" evidence="7">
    <location>
        <begin position="170"/>
        <end position="395"/>
    </location>
</feature>
<dbReference type="SUPFAM" id="SSF52242">
    <property type="entry name" value="Cobalamin (vitamin B12)-binding domain"/>
    <property type="match status" value="1"/>
</dbReference>
<dbReference type="AlphaFoldDB" id="A0A1I0DQ32"/>
<dbReference type="GO" id="GO:0031419">
    <property type="term" value="F:cobalamin binding"/>
    <property type="evidence" value="ECO:0007669"/>
    <property type="project" value="InterPro"/>
</dbReference>
<dbReference type="EMBL" id="FOIN01000007">
    <property type="protein sequence ID" value="SET34656.1"/>
    <property type="molecule type" value="Genomic_DNA"/>
</dbReference>
<dbReference type="Gene3D" id="3.40.50.280">
    <property type="entry name" value="Cobalamin-binding domain"/>
    <property type="match status" value="1"/>
</dbReference>
<protein>
    <submittedName>
        <fullName evidence="8">Radical SAM superfamily protein</fullName>
    </submittedName>
</protein>
<dbReference type="GO" id="GO:0005829">
    <property type="term" value="C:cytosol"/>
    <property type="evidence" value="ECO:0007669"/>
    <property type="project" value="TreeGrafter"/>
</dbReference>
<dbReference type="InterPro" id="IPR051198">
    <property type="entry name" value="BchE-like"/>
</dbReference>
<evidence type="ECO:0000313" key="9">
    <source>
        <dbReference type="Proteomes" id="UP000198558"/>
    </source>
</evidence>
<keyword evidence="5" id="KW-0411">Iron-sulfur</keyword>
<dbReference type="InterPro" id="IPR006638">
    <property type="entry name" value="Elp3/MiaA/NifB-like_rSAM"/>
</dbReference>
<keyword evidence="3" id="KW-0479">Metal-binding</keyword>
<dbReference type="GeneID" id="78287968"/>
<dbReference type="PANTHER" id="PTHR43409:SF16">
    <property type="entry name" value="SLR0320 PROTEIN"/>
    <property type="match status" value="1"/>
</dbReference>
<dbReference type="InterPro" id="IPR058240">
    <property type="entry name" value="rSAM_sf"/>
</dbReference>
<dbReference type="Proteomes" id="UP000198558">
    <property type="component" value="Unassembled WGS sequence"/>
</dbReference>
<evidence type="ECO:0000256" key="2">
    <source>
        <dbReference type="ARBA" id="ARBA00022691"/>
    </source>
</evidence>
<dbReference type="PROSITE" id="PS51918">
    <property type="entry name" value="RADICAL_SAM"/>
    <property type="match status" value="1"/>
</dbReference>
<accession>A0A1I0DQ32</accession>
<keyword evidence="2" id="KW-0949">S-adenosyl-L-methionine</keyword>
<dbReference type="RefSeq" id="WP_092353014.1">
    <property type="nucleotide sequence ID" value="NZ_FOIN01000007.1"/>
</dbReference>
<dbReference type="InterPro" id="IPR006158">
    <property type="entry name" value="Cobalamin-bd"/>
</dbReference>
<dbReference type="CDD" id="cd01335">
    <property type="entry name" value="Radical_SAM"/>
    <property type="match status" value="1"/>
</dbReference>
<sequence>MKTLITTLNSKYIHKSLSLRLLYVSTKDYHDVDFVEYTIKEDLDNIVADIIARKVQIVAFSVYIWNVELIKELCIKLKDQNKNLIIILGGPEVSYEIDYFLDNYEIDYIISGEGEIAFKQLLDCLEKEQEIFIQGVSNKSSRDYHQTVPVDLKYLESLDSPYLLKRDLVDMSKRVLYFETSRGCPYQCQYCLSSLEKGLRFFSLDYLKQQLKLLMETDVKIIKLLDRSFNAKTDHALAILEFIFQHYRPGIQFQFEINGDVLDQRIIDYINKYAPEGLLRFEIGIQSTYEPTNEIVKRYQDFTRLSEVIKQLQTNHKIDFHLDLIAGLPLENLNRFAKSFDDVFSFYPKELQLGFLKLLRGTSLRKDANKYGYIYDINPPYELIASNDLSKEDINKIHIVEDMLEKYWNSGKMPITMNKIMKQVDSPFYFFLDLGNYYKKHNYKHINYQNDELFSYLNSYLNDKYLSDLIEDYLLLAKVKPKRWWKATLNKEDSRKIMHKLIKEYDLNQEDIFRYSLIEELDDYYLVATYKNYQVIINKYPKI</sequence>